<dbReference type="GO" id="GO:0005634">
    <property type="term" value="C:nucleus"/>
    <property type="evidence" value="ECO:0007669"/>
    <property type="project" value="TreeGrafter"/>
</dbReference>
<dbReference type="Pfam" id="PF16575">
    <property type="entry name" value="CLP1_P"/>
    <property type="match status" value="1"/>
</dbReference>
<protein>
    <recommendedName>
        <fullName evidence="3">Polynucleotide 5'-hydroxyl-kinase GRC3</fullName>
    </recommendedName>
    <alternativeName>
        <fullName evidence="2">Polynucleotide 5'-hydroxyl-kinase grc3</fullName>
    </alternativeName>
</protein>
<dbReference type="Proteomes" id="UP000246740">
    <property type="component" value="Unassembled WGS sequence"/>
</dbReference>
<dbReference type="STRING" id="1882483.A0A317XHN3"/>
<feature type="region of interest" description="Disordered" evidence="8">
    <location>
        <begin position="879"/>
        <end position="942"/>
    </location>
</feature>
<evidence type="ECO:0000256" key="2">
    <source>
        <dbReference type="ARBA" id="ARBA00018706"/>
    </source>
</evidence>
<dbReference type="AlphaFoldDB" id="A0A317XHN3"/>
<evidence type="ECO:0000256" key="6">
    <source>
        <dbReference type="ARBA" id="ARBA00022777"/>
    </source>
</evidence>
<evidence type="ECO:0000256" key="5">
    <source>
        <dbReference type="ARBA" id="ARBA00022741"/>
    </source>
</evidence>
<reference evidence="10 11" key="1">
    <citation type="journal article" date="2018" name="Mol. Biol. Evol.">
        <title>Broad Genomic Sampling Reveals a Smut Pathogenic Ancestry of the Fungal Clade Ustilaginomycotina.</title>
        <authorList>
            <person name="Kijpornyongpan T."/>
            <person name="Mondo S.J."/>
            <person name="Barry K."/>
            <person name="Sandor L."/>
            <person name="Lee J."/>
            <person name="Lipzen A."/>
            <person name="Pangilinan J."/>
            <person name="LaButti K."/>
            <person name="Hainaut M."/>
            <person name="Henrissat B."/>
            <person name="Grigoriev I.V."/>
            <person name="Spatafora J.W."/>
            <person name="Aime M.C."/>
        </authorList>
    </citation>
    <scope>NUCLEOTIDE SEQUENCE [LARGE SCALE GENOMIC DNA]</scope>
    <source>
        <strain evidence="10 11">MCA 3645</strain>
    </source>
</reference>
<dbReference type="OrthoDB" id="2405412at2759"/>
<feature type="compositionally biased region" description="Basic residues" evidence="8">
    <location>
        <begin position="927"/>
        <end position="936"/>
    </location>
</feature>
<dbReference type="PANTHER" id="PTHR12755:SF3">
    <property type="entry name" value="POLYNUCLEOTIDE 5'-HYDROXYL-KINASE NOL9"/>
    <property type="match status" value="1"/>
</dbReference>
<sequence length="942" mass="100092">MPATKRSAPLSAVAARKARALAASKPTHVADQAHHNVENQDIILLDHDTTDDDNDDNNDPHDEEDDDEEDEEHNDGAASSSASINNDQDAVQAIASLDSDASASSTPRTNSSPRKMRRWGSSATPRSGPSVQIDAASDGERSSAIPTNALATPEPQETLPPTGPTIPYSNFHPDTSKTTPNIVVDASEANDKCADVITVGLRPGQTLTLIGTGRLEVLKGSVQMGGVVLRESSGSSPAIASARIFAPIFHPLPVIKALASKSATSTRSRRTKLDKSLANLPASFAADTFCSIVRLLPLESDITSIANVCTISGVSSPFSPPSNLPLLRFPQLSTLTLLFEPDAASLTAQQQFFLANNIAIPVGLSAIYVPHAWQHAINALSASLINAARDPQEEPVIALVRGAKKVGKSTLSRMALECAMSLGPQIGGQAAFLELDLGQSDFGPPGMVALHVFDVQPGTEISVGPAWCQPRVPARAHFIGDVSPKEDPKSYMDAISDLVQYFCNNVQRSARPAFTSSNRGDDDDDDDKGVPASRVPLIVNTQGWTKGLGADLATRIEALLCPTHIFDVVPRGQFESVPRPIRGPAWLDAEGAILASGPEIVTLESVNQVGFVHGTFSTKATDAQAYSSEDAKHGPGDGGPVPPSYVSEAPTKVTAADVRTLSIMSYLHAQELHDGVEGGAVSDTLWDFGKPLVEVRPLVVDVKHGLAAGIRVLPFGSSIPDSLKLAALNASIVAIVAQQDRGVSKSDNANGTVAQQTGLLAATSWQTAFSRGRANLDVGPDTRCLGLGLVRSIDVEQGHLHLVTPLATSLLARQTRLGVVKGAIELPIWASLDFASARDARQSKLLLPLASSSDEPEPLLAGVPRSRVPYIELPAAPTSHLHHRHHHQHNQQHRGDSNYGSADTQAKQQQQQQQQQQHSTLASLGSQKRKVRRNVMRKSQFA</sequence>
<feature type="compositionally biased region" description="Basic residues" evidence="8">
    <location>
        <begin position="880"/>
        <end position="892"/>
    </location>
</feature>
<feature type="compositionally biased region" description="Acidic residues" evidence="8">
    <location>
        <begin position="49"/>
        <end position="73"/>
    </location>
</feature>
<dbReference type="Gene3D" id="3.40.50.300">
    <property type="entry name" value="P-loop containing nucleotide triphosphate hydrolases"/>
    <property type="match status" value="1"/>
</dbReference>
<name>A0A317XHN3_9BASI</name>
<keyword evidence="11" id="KW-1185">Reference proteome</keyword>
<keyword evidence="5" id="KW-0547">Nucleotide-binding</keyword>
<dbReference type="GO" id="GO:0000448">
    <property type="term" value="P:cleavage in ITS2 between 5.8S rRNA and LSU-rRNA of tricistronic rRNA transcript (SSU-rRNA, 5.8S rRNA, LSU-rRNA)"/>
    <property type="evidence" value="ECO:0007669"/>
    <property type="project" value="TreeGrafter"/>
</dbReference>
<dbReference type="GO" id="GO:0005524">
    <property type="term" value="F:ATP binding"/>
    <property type="evidence" value="ECO:0007669"/>
    <property type="project" value="UniProtKB-KW"/>
</dbReference>
<evidence type="ECO:0000256" key="7">
    <source>
        <dbReference type="ARBA" id="ARBA00022840"/>
    </source>
</evidence>
<evidence type="ECO:0000259" key="9">
    <source>
        <dbReference type="Pfam" id="PF16575"/>
    </source>
</evidence>
<feature type="region of interest" description="Disordered" evidence="8">
    <location>
        <begin position="19"/>
        <end position="174"/>
    </location>
</feature>
<accession>A0A317XHN3</accession>
<keyword evidence="4" id="KW-0808">Transferase</keyword>
<gene>
    <name evidence="10" type="ORF">BCV70DRAFT_45278</name>
</gene>
<feature type="compositionally biased region" description="Low complexity" evidence="8">
    <location>
        <begin position="93"/>
        <end position="105"/>
    </location>
</feature>
<feature type="domain" description="Clp1 P-loop" evidence="9">
    <location>
        <begin position="402"/>
        <end position="509"/>
    </location>
</feature>
<keyword evidence="6" id="KW-0418">Kinase</keyword>
<dbReference type="PANTHER" id="PTHR12755">
    <property type="entry name" value="CLEAVAGE/POLYADENYLATION FACTOR IA SUBUNIT CLP1P"/>
    <property type="match status" value="1"/>
</dbReference>
<evidence type="ECO:0000256" key="1">
    <source>
        <dbReference type="ARBA" id="ARBA00011003"/>
    </source>
</evidence>
<evidence type="ECO:0000256" key="8">
    <source>
        <dbReference type="SAM" id="MobiDB-lite"/>
    </source>
</evidence>
<comment type="similarity">
    <text evidence="1">Belongs to the Clp1 family. NOL9/GRC3 subfamily.</text>
</comment>
<feature type="compositionally biased region" description="Basic and acidic residues" evidence="8">
    <location>
        <begin position="31"/>
        <end position="48"/>
    </location>
</feature>
<keyword evidence="7" id="KW-0067">ATP-binding</keyword>
<dbReference type="EMBL" id="KZ819202">
    <property type="protein sequence ID" value="PWY97773.1"/>
    <property type="molecule type" value="Genomic_DNA"/>
</dbReference>
<dbReference type="GO" id="GO:0051731">
    <property type="term" value="F:polynucleotide 5'-hydroxyl-kinase activity"/>
    <property type="evidence" value="ECO:0007669"/>
    <property type="project" value="InterPro"/>
</dbReference>
<evidence type="ECO:0000313" key="11">
    <source>
        <dbReference type="Proteomes" id="UP000246740"/>
    </source>
</evidence>
<feature type="compositionally biased region" description="Polar residues" evidence="8">
    <location>
        <begin position="898"/>
        <end position="907"/>
    </location>
</feature>
<feature type="compositionally biased region" description="Polar residues" evidence="8">
    <location>
        <begin position="121"/>
        <end position="130"/>
    </location>
</feature>
<dbReference type="InterPro" id="IPR032319">
    <property type="entry name" value="CLP1_P"/>
</dbReference>
<dbReference type="InterPro" id="IPR045116">
    <property type="entry name" value="Clp1/Grc3"/>
</dbReference>
<dbReference type="InParanoid" id="A0A317XHN3"/>
<feature type="compositionally biased region" description="Polar residues" evidence="8">
    <location>
        <begin position="77"/>
        <end position="89"/>
    </location>
</feature>
<proteinExistence type="inferred from homology"/>
<evidence type="ECO:0000256" key="3">
    <source>
        <dbReference type="ARBA" id="ARBA00019824"/>
    </source>
</evidence>
<dbReference type="InterPro" id="IPR027417">
    <property type="entry name" value="P-loop_NTPase"/>
</dbReference>
<evidence type="ECO:0000256" key="4">
    <source>
        <dbReference type="ARBA" id="ARBA00022679"/>
    </source>
</evidence>
<dbReference type="FunCoup" id="A0A317XHN3">
    <property type="interactions" value="207"/>
</dbReference>
<feature type="compositionally biased region" description="Low complexity" evidence="8">
    <location>
        <begin position="908"/>
        <end position="917"/>
    </location>
</feature>
<organism evidence="10 11">
    <name type="scientific">Testicularia cyperi</name>
    <dbReference type="NCBI Taxonomy" id="1882483"/>
    <lineage>
        <taxon>Eukaryota</taxon>
        <taxon>Fungi</taxon>
        <taxon>Dikarya</taxon>
        <taxon>Basidiomycota</taxon>
        <taxon>Ustilaginomycotina</taxon>
        <taxon>Ustilaginomycetes</taxon>
        <taxon>Ustilaginales</taxon>
        <taxon>Anthracoideaceae</taxon>
        <taxon>Testicularia</taxon>
    </lineage>
</organism>
<feature type="region of interest" description="Disordered" evidence="8">
    <location>
        <begin position="512"/>
        <end position="534"/>
    </location>
</feature>
<evidence type="ECO:0000313" key="10">
    <source>
        <dbReference type="EMBL" id="PWY97773.1"/>
    </source>
</evidence>